<reference evidence="2 3" key="1">
    <citation type="journal article" date="2019" name="Commun. Biol.">
        <title>The bagworm genome reveals a unique fibroin gene that provides high tensile strength.</title>
        <authorList>
            <person name="Kono N."/>
            <person name="Nakamura H."/>
            <person name="Ohtoshi R."/>
            <person name="Tomita M."/>
            <person name="Numata K."/>
            <person name="Arakawa K."/>
        </authorList>
    </citation>
    <scope>NUCLEOTIDE SEQUENCE [LARGE SCALE GENOMIC DNA]</scope>
</reference>
<keyword evidence="3" id="KW-1185">Reference proteome</keyword>
<organism evidence="2 3">
    <name type="scientific">Eumeta variegata</name>
    <name type="common">Bagworm moth</name>
    <name type="synonym">Eumeta japonica</name>
    <dbReference type="NCBI Taxonomy" id="151549"/>
    <lineage>
        <taxon>Eukaryota</taxon>
        <taxon>Metazoa</taxon>
        <taxon>Ecdysozoa</taxon>
        <taxon>Arthropoda</taxon>
        <taxon>Hexapoda</taxon>
        <taxon>Insecta</taxon>
        <taxon>Pterygota</taxon>
        <taxon>Neoptera</taxon>
        <taxon>Endopterygota</taxon>
        <taxon>Lepidoptera</taxon>
        <taxon>Glossata</taxon>
        <taxon>Ditrysia</taxon>
        <taxon>Tineoidea</taxon>
        <taxon>Psychidae</taxon>
        <taxon>Oiketicinae</taxon>
        <taxon>Eumeta</taxon>
    </lineage>
</organism>
<evidence type="ECO:0000313" key="2">
    <source>
        <dbReference type="EMBL" id="GBP63638.1"/>
    </source>
</evidence>
<protein>
    <submittedName>
        <fullName evidence="2">Uncharacterized protein</fullName>
    </submittedName>
</protein>
<dbReference type="AlphaFoldDB" id="A0A4C1XJN5"/>
<comment type="caution">
    <text evidence="2">The sequence shown here is derived from an EMBL/GenBank/DDBJ whole genome shotgun (WGS) entry which is preliminary data.</text>
</comment>
<sequence>MVTAAYGHLQPQTIHRFLAGLSGKDRISDGREINGMKTRRGRERGPPKLSLTGRKATAEAASSRPYSVEMCGRNNAGGLASSGEVVVTQEL</sequence>
<gene>
    <name evidence="2" type="ORF">EVAR_47976_1</name>
</gene>
<feature type="region of interest" description="Disordered" evidence="1">
    <location>
        <begin position="28"/>
        <end position="63"/>
    </location>
</feature>
<dbReference type="EMBL" id="BGZK01000875">
    <property type="protein sequence ID" value="GBP63638.1"/>
    <property type="molecule type" value="Genomic_DNA"/>
</dbReference>
<evidence type="ECO:0000256" key="1">
    <source>
        <dbReference type="SAM" id="MobiDB-lite"/>
    </source>
</evidence>
<evidence type="ECO:0000313" key="3">
    <source>
        <dbReference type="Proteomes" id="UP000299102"/>
    </source>
</evidence>
<accession>A0A4C1XJN5</accession>
<dbReference type="Proteomes" id="UP000299102">
    <property type="component" value="Unassembled WGS sequence"/>
</dbReference>
<name>A0A4C1XJN5_EUMVA</name>
<proteinExistence type="predicted"/>